<proteinExistence type="inferred from homology"/>
<protein>
    <submittedName>
        <fullName evidence="5">UDP-glucuronosyltransferase</fullName>
    </submittedName>
</protein>
<dbReference type="AlphaFoldDB" id="A0A5B7JVG1"/>
<dbReference type="OrthoDB" id="5835829at2759"/>
<keyword evidence="3 5" id="KW-0808">Transferase</keyword>
<accession>A0A5B7JVG1</accession>
<evidence type="ECO:0000256" key="4">
    <source>
        <dbReference type="SAM" id="MobiDB-lite"/>
    </source>
</evidence>
<gene>
    <name evidence="5" type="primary">ugt3_0</name>
    <name evidence="5" type="ORF">E2C01_093670</name>
</gene>
<evidence type="ECO:0000313" key="6">
    <source>
        <dbReference type="Proteomes" id="UP000324222"/>
    </source>
</evidence>
<dbReference type="SUPFAM" id="SSF53756">
    <property type="entry name" value="UDP-Glycosyltransferase/glycogen phosphorylase"/>
    <property type="match status" value="1"/>
</dbReference>
<sequence length="184" mass="20543">MKSNSRLIHEFHECDTHPPPPPSPPLPSPLPSTSLNQTQRPMTHSCVSAHFPDLPPLLEIERNQSLTLMNSHFSITTPVPLLPSQVEVGAIHCRPAKPLPQDLEAWIAGAGSAGVIYFSLGSIARGETMPPQYRQAFVEAFRRLPQRMLWKYEGELEGLPDNVRLSSWLPQQDVLGKWATAAWR</sequence>
<dbReference type="InterPro" id="IPR050271">
    <property type="entry name" value="UDP-glycosyltransferase"/>
</dbReference>
<name>A0A5B7JVG1_PORTR</name>
<feature type="compositionally biased region" description="Basic and acidic residues" evidence="4">
    <location>
        <begin position="7"/>
        <end position="16"/>
    </location>
</feature>
<dbReference type="InterPro" id="IPR002213">
    <property type="entry name" value="UDP_glucos_trans"/>
</dbReference>
<dbReference type="PANTHER" id="PTHR48043">
    <property type="entry name" value="EG:EG0003.4 PROTEIN-RELATED"/>
    <property type="match status" value="1"/>
</dbReference>
<dbReference type="EMBL" id="VSRR010113522">
    <property type="protein sequence ID" value="MPC98306.1"/>
    <property type="molecule type" value="Genomic_DNA"/>
</dbReference>
<comment type="similarity">
    <text evidence="1">Belongs to the UDP-glycosyltransferase family.</text>
</comment>
<dbReference type="GO" id="GO:0008194">
    <property type="term" value="F:UDP-glycosyltransferase activity"/>
    <property type="evidence" value="ECO:0007669"/>
    <property type="project" value="InterPro"/>
</dbReference>
<comment type="caution">
    <text evidence="5">The sequence shown here is derived from an EMBL/GenBank/DDBJ whole genome shotgun (WGS) entry which is preliminary data.</text>
</comment>
<evidence type="ECO:0000256" key="1">
    <source>
        <dbReference type="ARBA" id="ARBA00009995"/>
    </source>
</evidence>
<evidence type="ECO:0000256" key="2">
    <source>
        <dbReference type="ARBA" id="ARBA00022676"/>
    </source>
</evidence>
<feature type="region of interest" description="Disordered" evidence="4">
    <location>
        <begin position="1"/>
        <end position="44"/>
    </location>
</feature>
<dbReference type="Proteomes" id="UP000324222">
    <property type="component" value="Unassembled WGS sequence"/>
</dbReference>
<organism evidence="5 6">
    <name type="scientific">Portunus trituberculatus</name>
    <name type="common">Swimming crab</name>
    <name type="synonym">Neptunus trituberculatus</name>
    <dbReference type="NCBI Taxonomy" id="210409"/>
    <lineage>
        <taxon>Eukaryota</taxon>
        <taxon>Metazoa</taxon>
        <taxon>Ecdysozoa</taxon>
        <taxon>Arthropoda</taxon>
        <taxon>Crustacea</taxon>
        <taxon>Multicrustacea</taxon>
        <taxon>Malacostraca</taxon>
        <taxon>Eumalacostraca</taxon>
        <taxon>Eucarida</taxon>
        <taxon>Decapoda</taxon>
        <taxon>Pleocyemata</taxon>
        <taxon>Brachyura</taxon>
        <taxon>Eubrachyura</taxon>
        <taxon>Portunoidea</taxon>
        <taxon>Portunidae</taxon>
        <taxon>Portuninae</taxon>
        <taxon>Portunus</taxon>
    </lineage>
</organism>
<dbReference type="Pfam" id="PF00201">
    <property type="entry name" value="UDPGT"/>
    <property type="match status" value="1"/>
</dbReference>
<keyword evidence="2" id="KW-0328">Glycosyltransferase</keyword>
<evidence type="ECO:0000313" key="5">
    <source>
        <dbReference type="EMBL" id="MPC98306.1"/>
    </source>
</evidence>
<feature type="compositionally biased region" description="Pro residues" evidence="4">
    <location>
        <begin position="17"/>
        <end position="30"/>
    </location>
</feature>
<reference evidence="5 6" key="1">
    <citation type="submission" date="2019-05" db="EMBL/GenBank/DDBJ databases">
        <title>Another draft genome of Portunus trituberculatus and its Hox gene families provides insights of decapod evolution.</title>
        <authorList>
            <person name="Jeong J.-H."/>
            <person name="Song I."/>
            <person name="Kim S."/>
            <person name="Choi T."/>
            <person name="Kim D."/>
            <person name="Ryu S."/>
            <person name="Kim W."/>
        </authorList>
    </citation>
    <scope>NUCLEOTIDE SEQUENCE [LARGE SCALE GENOMIC DNA]</scope>
    <source>
        <tissue evidence="5">Muscle</tissue>
    </source>
</reference>
<dbReference type="PANTHER" id="PTHR48043:SF159">
    <property type="entry name" value="EG:EG0003.4 PROTEIN-RELATED"/>
    <property type="match status" value="1"/>
</dbReference>
<dbReference type="Gene3D" id="3.40.50.2000">
    <property type="entry name" value="Glycogen Phosphorylase B"/>
    <property type="match status" value="1"/>
</dbReference>
<evidence type="ECO:0000256" key="3">
    <source>
        <dbReference type="ARBA" id="ARBA00022679"/>
    </source>
</evidence>
<keyword evidence="6" id="KW-1185">Reference proteome</keyword>